<name>A0A5B7E7P4_PORTR</name>
<keyword evidence="1" id="KW-0812">Transmembrane</keyword>
<dbReference type="EMBL" id="VSRR010002189">
    <property type="protein sequence ID" value="MPC30070.1"/>
    <property type="molecule type" value="Genomic_DNA"/>
</dbReference>
<feature type="transmembrane region" description="Helical" evidence="1">
    <location>
        <begin position="68"/>
        <end position="89"/>
    </location>
</feature>
<protein>
    <submittedName>
        <fullName evidence="2">Uncharacterized protein</fullName>
    </submittedName>
</protein>
<gene>
    <name evidence="2" type="ORF">E2C01_023323</name>
</gene>
<feature type="transmembrane region" description="Helical" evidence="1">
    <location>
        <begin position="43"/>
        <end position="62"/>
    </location>
</feature>
<feature type="transmembrane region" description="Helical" evidence="1">
    <location>
        <begin position="6"/>
        <end position="22"/>
    </location>
</feature>
<dbReference type="Proteomes" id="UP000324222">
    <property type="component" value="Unassembled WGS sequence"/>
</dbReference>
<comment type="caution">
    <text evidence="2">The sequence shown here is derived from an EMBL/GenBank/DDBJ whole genome shotgun (WGS) entry which is preliminary data.</text>
</comment>
<reference evidence="2 3" key="1">
    <citation type="submission" date="2019-05" db="EMBL/GenBank/DDBJ databases">
        <title>Another draft genome of Portunus trituberculatus and its Hox gene families provides insights of decapod evolution.</title>
        <authorList>
            <person name="Jeong J.-H."/>
            <person name="Song I."/>
            <person name="Kim S."/>
            <person name="Choi T."/>
            <person name="Kim D."/>
            <person name="Ryu S."/>
            <person name="Kim W."/>
        </authorList>
    </citation>
    <scope>NUCLEOTIDE SEQUENCE [LARGE SCALE GENOMIC DNA]</scope>
    <source>
        <tissue evidence="2">Muscle</tissue>
    </source>
</reference>
<evidence type="ECO:0000313" key="3">
    <source>
        <dbReference type="Proteomes" id="UP000324222"/>
    </source>
</evidence>
<accession>A0A5B7E7P4</accession>
<evidence type="ECO:0000256" key="1">
    <source>
        <dbReference type="SAM" id="Phobius"/>
    </source>
</evidence>
<evidence type="ECO:0000313" key="2">
    <source>
        <dbReference type="EMBL" id="MPC30070.1"/>
    </source>
</evidence>
<proteinExistence type="predicted"/>
<dbReference type="AlphaFoldDB" id="A0A5B7E7P4"/>
<keyword evidence="3" id="KW-1185">Reference proteome</keyword>
<sequence length="117" mass="13081">MIGGSGRKLLFMWMLLVGLLVMKEGCGGRLRRVAVLRGWGRSTVLLLVRGSILLLMLLWELLMVFLKLLLFLLLLMLLLVLLLLLLLLLHLEVELLLSHVILTRVISTGNQSLGGRG</sequence>
<keyword evidence="1" id="KW-0472">Membrane</keyword>
<keyword evidence="1" id="KW-1133">Transmembrane helix</keyword>
<organism evidence="2 3">
    <name type="scientific">Portunus trituberculatus</name>
    <name type="common">Swimming crab</name>
    <name type="synonym">Neptunus trituberculatus</name>
    <dbReference type="NCBI Taxonomy" id="210409"/>
    <lineage>
        <taxon>Eukaryota</taxon>
        <taxon>Metazoa</taxon>
        <taxon>Ecdysozoa</taxon>
        <taxon>Arthropoda</taxon>
        <taxon>Crustacea</taxon>
        <taxon>Multicrustacea</taxon>
        <taxon>Malacostraca</taxon>
        <taxon>Eumalacostraca</taxon>
        <taxon>Eucarida</taxon>
        <taxon>Decapoda</taxon>
        <taxon>Pleocyemata</taxon>
        <taxon>Brachyura</taxon>
        <taxon>Eubrachyura</taxon>
        <taxon>Portunoidea</taxon>
        <taxon>Portunidae</taxon>
        <taxon>Portuninae</taxon>
        <taxon>Portunus</taxon>
    </lineage>
</organism>